<feature type="region of interest" description="Disordered" evidence="13">
    <location>
        <begin position="614"/>
        <end position="685"/>
    </location>
</feature>
<dbReference type="SUPFAM" id="SSF53335">
    <property type="entry name" value="S-adenosyl-L-methionine-dependent methyltransferases"/>
    <property type="match status" value="1"/>
</dbReference>
<proteinExistence type="inferred from homology"/>
<evidence type="ECO:0000256" key="4">
    <source>
        <dbReference type="ARBA" id="ARBA00022603"/>
    </source>
</evidence>
<dbReference type="Gene3D" id="1.10.260.60">
    <property type="match status" value="1"/>
</dbReference>
<keyword evidence="6 11" id="KW-0949">S-adenosyl-L-methionine</keyword>
<dbReference type="EMBL" id="JAODUO010001219">
    <property type="protein sequence ID" value="KAK2168718.1"/>
    <property type="molecule type" value="Genomic_DNA"/>
</dbReference>
<evidence type="ECO:0000256" key="13">
    <source>
        <dbReference type="SAM" id="MobiDB-lite"/>
    </source>
</evidence>
<dbReference type="Proteomes" id="UP001209878">
    <property type="component" value="Unassembled WGS sequence"/>
</dbReference>
<feature type="compositionally biased region" description="Low complexity" evidence="13">
    <location>
        <begin position="646"/>
        <end position="658"/>
    </location>
</feature>
<evidence type="ECO:0000313" key="16">
    <source>
        <dbReference type="Proteomes" id="UP001209878"/>
    </source>
</evidence>
<dbReference type="GO" id="GO:0005634">
    <property type="term" value="C:nucleus"/>
    <property type="evidence" value="ECO:0007669"/>
    <property type="project" value="UniProtKB-SubCell"/>
</dbReference>
<dbReference type="Pfam" id="PF08123">
    <property type="entry name" value="DOT1"/>
    <property type="match status" value="1"/>
</dbReference>
<dbReference type="InterPro" id="IPR029063">
    <property type="entry name" value="SAM-dependent_MTases_sf"/>
</dbReference>
<evidence type="ECO:0000256" key="1">
    <source>
        <dbReference type="ARBA" id="ARBA00004123"/>
    </source>
</evidence>
<dbReference type="InterPro" id="IPR030445">
    <property type="entry name" value="H3-K79_meTrfase"/>
</dbReference>
<keyword evidence="5 11" id="KW-0808">Transferase</keyword>
<dbReference type="InterPro" id="IPR025789">
    <property type="entry name" value="DOT1_dom"/>
</dbReference>
<feature type="compositionally biased region" description="Low complexity" evidence="13">
    <location>
        <begin position="304"/>
        <end position="313"/>
    </location>
</feature>
<feature type="region of interest" description="Disordered" evidence="13">
    <location>
        <begin position="300"/>
        <end position="335"/>
    </location>
</feature>
<evidence type="ECO:0000256" key="6">
    <source>
        <dbReference type="ARBA" id="ARBA00022691"/>
    </source>
</evidence>
<dbReference type="FunFam" id="3.40.50.150:FF:000033">
    <property type="entry name" value="Histone-lysine N-methyltransferase, H3 lysine-79 specific"/>
    <property type="match status" value="1"/>
</dbReference>
<feature type="coiled-coil region" evidence="12">
    <location>
        <begin position="512"/>
        <end position="546"/>
    </location>
</feature>
<dbReference type="CDD" id="cd20902">
    <property type="entry name" value="CC_DOT1L"/>
    <property type="match status" value="1"/>
</dbReference>
<dbReference type="GO" id="GO:0140956">
    <property type="term" value="F:histone H3K79 trimethyltransferase activity"/>
    <property type="evidence" value="ECO:0007669"/>
    <property type="project" value="UniProtKB-EC"/>
</dbReference>
<evidence type="ECO:0000256" key="12">
    <source>
        <dbReference type="SAM" id="Coils"/>
    </source>
</evidence>
<keyword evidence="16" id="KW-1185">Reference proteome</keyword>
<comment type="subcellular location">
    <subcellularLocation>
        <location evidence="1 11">Nucleus</location>
    </subcellularLocation>
</comment>
<comment type="catalytic activity">
    <reaction evidence="10 11">
        <text>L-lysyl(79)-[histone H3] + 3 S-adenosyl-L-methionine = N(6),N(6),N(6)-trimethyl-L-lysyl(79)-[histone H3] + 3 S-adenosyl-L-homocysteine + 3 H(+)</text>
        <dbReference type="Rhea" id="RHEA:60328"/>
        <dbReference type="Rhea" id="RHEA-COMP:15549"/>
        <dbReference type="Rhea" id="RHEA-COMP:15552"/>
        <dbReference type="ChEBI" id="CHEBI:15378"/>
        <dbReference type="ChEBI" id="CHEBI:29969"/>
        <dbReference type="ChEBI" id="CHEBI:57856"/>
        <dbReference type="ChEBI" id="CHEBI:59789"/>
        <dbReference type="ChEBI" id="CHEBI:61961"/>
        <dbReference type="EC" id="2.1.1.360"/>
    </reaction>
</comment>
<dbReference type="PANTHER" id="PTHR21451:SF0">
    <property type="entry name" value="HISTONE-LYSINE N-METHYLTRANSFERASE, H3 LYSINE-79 SPECIFIC"/>
    <property type="match status" value="1"/>
</dbReference>
<keyword evidence="7 11" id="KW-0156">Chromatin regulator</keyword>
<evidence type="ECO:0000256" key="9">
    <source>
        <dbReference type="ARBA" id="ARBA00029821"/>
    </source>
</evidence>
<feature type="region of interest" description="Disordered" evidence="13">
    <location>
        <begin position="360"/>
        <end position="411"/>
    </location>
</feature>
<gene>
    <name evidence="15" type="ORF">NP493_1222g00017</name>
</gene>
<keyword evidence="4 11" id="KW-0489">Methyltransferase</keyword>
<name>A0AAD9KDY9_RIDPI</name>
<feature type="compositionally biased region" description="Polar residues" evidence="13">
    <location>
        <begin position="614"/>
        <end position="623"/>
    </location>
</feature>
<dbReference type="GO" id="GO:0032259">
    <property type="term" value="P:methylation"/>
    <property type="evidence" value="ECO:0007669"/>
    <property type="project" value="UniProtKB-KW"/>
</dbReference>
<reference evidence="15" key="1">
    <citation type="journal article" date="2023" name="Mol. Biol. Evol.">
        <title>Third-Generation Sequencing Reveals the Adaptive Role of the Epigenome in Three Deep-Sea Polychaetes.</title>
        <authorList>
            <person name="Perez M."/>
            <person name="Aroh O."/>
            <person name="Sun Y."/>
            <person name="Lan Y."/>
            <person name="Juniper S.K."/>
            <person name="Young C.R."/>
            <person name="Angers B."/>
            <person name="Qian P.Y."/>
        </authorList>
    </citation>
    <scope>NUCLEOTIDE SEQUENCE</scope>
    <source>
        <strain evidence="15">R07B-5</strain>
    </source>
</reference>
<evidence type="ECO:0000256" key="3">
    <source>
        <dbReference type="ARBA" id="ARBA00020987"/>
    </source>
</evidence>
<comment type="miscellaneous">
    <text evidence="11">In contrast to other lysine histone methyltransferases, it does not contain a SET domain, suggesting the existence of another mechanism for methylation of lysine residues of histones.</text>
</comment>
<comment type="function">
    <text evidence="11">Histone methyltransferase that specifically trimethylates histone H3 to form H3K79me3. This methylation is required for telomere silencing and for the pachytene checkpoint during the meiotic cell cycle by allowing the recruitment of RAD9 to double strand breaks. Nucleosomes are preferred as substrate compared to free histone.</text>
</comment>
<comment type="similarity">
    <text evidence="11">Belongs to the class I-like SAM-binding methyltransferase superfamily. DOT1 family.</text>
</comment>
<feature type="compositionally biased region" description="Basic residues" evidence="13">
    <location>
        <begin position="396"/>
        <end position="408"/>
    </location>
</feature>
<dbReference type="EC" id="2.1.1.360" evidence="2 11"/>
<evidence type="ECO:0000313" key="15">
    <source>
        <dbReference type="EMBL" id="KAK2168718.1"/>
    </source>
</evidence>
<accession>A0AAD9KDY9</accession>
<sequence>MDEVRIAMADHMPPVCDTSSYESMCDLCQRYNCAVDRAVEWGEKVSSKERPSTRLLKHLLQQCYNKAVTDPDKLNQYEPFSPEVYGETSFELVDQMIKSINFSSQDTFVDLGSGVGQVVLQVAAAVDCRVCYGIEKADWPVQYAESMVSEFRKWMAWYGKTYSNFQLEKGDFLENKCRDRIQNASIVFVNNFAFGPQVDHQLKLRFANMKEGAKVVSSKAFCPLNFRITDRNLSDIGAIMHVTELSPLRGGVSWTGKPVTYFHHTIDRTLLEKYFQKLKNPKLKEEPDLQVRKDRRGRVIGAFSEDSQGSHSSDGSRHRRTLQEVATSHATKTHDVKSDADDLNDFMVGTTTRRQWAQLCSDSGPPLGNNEKDGCELDGKRRGRQLKIDKAEPKRPQQKKKNIVRKKNGSLTKSDIPGLSLASAMDTLDFFHKQTLQTAISQDDDKTTATFNDRTMAHASTNNVCVHDPAYLGQSASLLDIDDSTPQLDALLDMYKRQFLQFMRWMKTPRYKEQLMEDLNKEKERNKTLKNRLETLEKHIGCLQMEGTSHLKARLAGLGIVAETPAEFLSQAKEIVLRHKELQSQATSLQEVISQLDAESHKLKLSLQQKSDNCAVSGTSSLPKPQDGTKMGTTEMSAQLIDSKLPKSSPLKGSAKAANVTRPTLQRGSTSMTSPLSPGSACPSA</sequence>
<organism evidence="15 16">
    <name type="scientific">Ridgeia piscesae</name>
    <name type="common">Tubeworm</name>
    <dbReference type="NCBI Taxonomy" id="27915"/>
    <lineage>
        <taxon>Eukaryota</taxon>
        <taxon>Metazoa</taxon>
        <taxon>Spiralia</taxon>
        <taxon>Lophotrochozoa</taxon>
        <taxon>Annelida</taxon>
        <taxon>Polychaeta</taxon>
        <taxon>Sedentaria</taxon>
        <taxon>Canalipalpata</taxon>
        <taxon>Sabellida</taxon>
        <taxon>Siboglinidae</taxon>
        <taxon>Ridgeia</taxon>
    </lineage>
</organism>
<evidence type="ECO:0000256" key="7">
    <source>
        <dbReference type="ARBA" id="ARBA00022853"/>
    </source>
</evidence>
<feature type="compositionally biased region" description="Polar residues" evidence="13">
    <location>
        <begin position="661"/>
        <end position="677"/>
    </location>
</feature>
<feature type="compositionally biased region" description="Basic and acidic residues" evidence="13">
    <location>
        <begin position="370"/>
        <end position="395"/>
    </location>
</feature>
<dbReference type="Gene3D" id="3.40.50.150">
    <property type="entry name" value="Vaccinia Virus protein VP39"/>
    <property type="match status" value="1"/>
</dbReference>
<dbReference type="PANTHER" id="PTHR21451">
    <property type="entry name" value="HISTONE H3 METHYLTRANSFERASE"/>
    <property type="match status" value="1"/>
</dbReference>
<evidence type="ECO:0000259" key="14">
    <source>
        <dbReference type="PROSITE" id="PS51569"/>
    </source>
</evidence>
<dbReference type="PROSITE" id="PS51569">
    <property type="entry name" value="DOT1"/>
    <property type="match status" value="1"/>
</dbReference>
<dbReference type="GO" id="GO:0006281">
    <property type="term" value="P:DNA repair"/>
    <property type="evidence" value="ECO:0007669"/>
    <property type="project" value="TreeGrafter"/>
</dbReference>
<evidence type="ECO:0000256" key="5">
    <source>
        <dbReference type="ARBA" id="ARBA00022679"/>
    </source>
</evidence>
<comment type="caution">
    <text evidence="15">The sequence shown here is derived from an EMBL/GenBank/DDBJ whole genome shotgun (WGS) entry which is preliminary data.</text>
</comment>
<evidence type="ECO:0000256" key="10">
    <source>
        <dbReference type="ARBA" id="ARBA00047770"/>
    </source>
</evidence>
<dbReference type="CDD" id="cd02440">
    <property type="entry name" value="AdoMet_MTases"/>
    <property type="match status" value="1"/>
</dbReference>
<dbReference type="GO" id="GO:0000077">
    <property type="term" value="P:DNA damage checkpoint signaling"/>
    <property type="evidence" value="ECO:0007669"/>
    <property type="project" value="TreeGrafter"/>
</dbReference>
<feature type="domain" description="DOT1" evidence="14">
    <location>
        <begin position="1"/>
        <end position="279"/>
    </location>
</feature>
<evidence type="ECO:0000256" key="8">
    <source>
        <dbReference type="ARBA" id="ARBA00023242"/>
    </source>
</evidence>
<keyword evidence="8 11" id="KW-0539">Nucleus</keyword>
<dbReference type="AlphaFoldDB" id="A0AAD9KDY9"/>
<keyword evidence="12" id="KW-0175">Coiled coil</keyword>
<protein>
    <recommendedName>
        <fullName evidence="3 11">Histone-lysine N-methyltransferase, H3 lysine-79 specific</fullName>
        <ecNumber evidence="2 11">2.1.1.360</ecNumber>
    </recommendedName>
    <alternativeName>
        <fullName evidence="9 11">Histone H3-K79 methyltransferase</fullName>
    </alternativeName>
</protein>
<evidence type="ECO:0000256" key="11">
    <source>
        <dbReference type="RuleBase" id="RU271113"/>
    </source>
</evidence>
<evidence type="ECO:0000256" key="2">
    <source>
        <dbReference type="ARBA" id="ARBA00012190"/>
    </source>
</evidence>